<dbReference type="Proteomes" id="UP000501690">
    <property type="component" value="Linkage Group LG1"/>
</dbReference>
<dbReference type="EMBL" id="CP039345">
    <property type="protein sequence ID" value="QCD79682.1"/>
    <property type="molecule type" value="Genomic_DNA"/>
</dbReference>
<feature type="signal peptide" evidence="1">
    <location>
        <begin position="1"/>
        <end position="19"/>
    </location>
</feature>
<gene>
    <name evidence="2" type="ORF">DEO72_LG1g3329</name>
</gene>
<evidence type="ECO:0000256" key="1">
    <source>
        <dbReference type="SAM" id="SignalP"/>
    </source>
</evidence>
<evidence type="ECO:0000313" key="2">
    <source>
        <dbReference type="EMBL" id="QCD79682.1"/>
    </source>
</evidence>
<organism evidence="2 3">
    <name type="scientific">Vigna unguiculata</name>
    <name type="common">Cowpea</name>
    <dbReference type="NCBI Taxonomy" id="3917"/>
    <lineage>
        <taxon>Eukaryota</taxon>
        <taxon>Viridiplantae</taxon>
        <taxon>Streptophyta</taxon>
        <taxon>Embryophyta</taxon>
        <taxon>Tracheophyta</taxon>
        <taxon>Spermatophyta</taxon>
        <taxon>Magnoliopsida</taxon>
        <taxon>eudicotyledons</taxon>
        <taxon>Gunneridae</taxon>
        <taxon>Pentapetalae</taxon>
        <taxon>rosids</taxon>
        <taxon>fabids</taxon>
        <taxon>Fabales</taxon>
        <taxon>Fabaceae</taxon>
        <taxon>Papilionoideae</taxon>
        <taxon>50 kb inversion clade</taxon>
        <taxon>NPAAA clade</taxon>
        <taxon>indigoferoid/millettioid clade</taxon>
        <taxon>Phaseoleae</taxon>
        <taxon>Vigna</taxon>
    </lineage>
</organism>
<sequence length="182" mass="20159">MPNTSSITLLVLVWRLGEREVLVRVAPGRDGGSARHSVRSRGLLECVCLAMEIFCQAVPIALSGSEALGAWRYASPARRSGSELRVASRVPCQVILLLYLQVVDSVCVIYKAFGDAPKVGLLVFLELWLRTYPLSCGSGWGLKHVVFLELWLRIESHVLWLGKADEHKELLSCGSSWRVMPV</sequence>
<evidence type="ECO:0000313" key="3">
    <source>
        <dbReference type="Proteomes" id="UP000501690"/>
    </source>
</evidence>
<keyword evidence="3" id="KW-1185">Reference proteome</keyword>
<feature type="chain" id="PRO_5020035757" evidence="1">
    <location>
        <begin position="20"/>
        <end position="182"/>
    </location>
</feature>
<dbReference type="AlphaFoldDB" id="A0A4D6KQ41"/>
<protein>
    <submittedName>
        <fullName evidence="2">Uncharacterized protein</fullName>
    </submittedName>
</protein>
<reference evidence="2 3" key="1">
    <citation type="submission" date="2019-04" db="EMBL/GenBank/DDBJ databases">
        <title>An improved genome assembly and genetic linkage map for asparagus bean, Vigna unguiculata ssp. sesquipedialis.</title>
        <authorList>
            <person name="Xia Q."/>
            <person name="Zhang R."/>
            <person name="Dong Y."/>
        </authorList>
    </citation>
    <scope>NUCLEOTIDE SEQUENCE [LARGE SCALE GENOMIC DNA]</scope>
    <source>
        <tissue evidence="2">Leaf</tissue>
    </source>
</reference>
<name>A0A4D6KQ41_VIGUN</name>
<keyword evidence="1" id="KW-0732">Signal</keyword>
<accession>A0A4D6KQ41</accession>
<proteinExistence type="predicted"/>